<dbReference type="HOGENOM" id="CLU_2296698_0_0_1"/>
<evidence type="ECO:0000313" key="2">
    <source>
        <dbReference type="Proteomes" id="UP000011115"/>
    </source>
</evidence>
<name>M1BTT4_SOLTU</name>
<organism evidence="1 2">
    <name type="scientific">Solanum tuberosum</name>
    <name type="common">Potato</name>
    <dbReference type="NCBI Taxonomy" id="4113"/>
    <lineage>
        <taxon>Eukaryota</taxon>
        <taxon>Viridiplantae</taxon>
        <taxon>Streptophyta</taxon>
        <taxon>Embryophyta</taxon>
        <taxon>Tracheophyta</taxon>
        <taxon>Spermatophyta</taxon>
        <taxon>Magnoliopsida</taxon>
        <taxon>eudicotyledons</taxon>
        <taxon>Gunneridae</taxon>
        <taxon>Pentapetalae</taxon>
        <taxon>asterids</taxon>
        <taxon>lamiids</taxon>
        <taxon>Solanales</taxon>
        <taxon>Solanaceae</taxon>
        <taxon>Solanoideae</taxon>
        <taxon>Solaneae</taxon>
        <taxon>Solanum</taxon>
    </lineage>
</organism>
<dbReference type="EnsemblPlants" id="PGSC0003DMT400052666">
    <property type="protein sequence ID" value="PGSC0003DMT400052666"/>
    <property type="gene ID" value="PGSC0003DMG401020445"/>
</dbReference>
<proteinExistence type="predicted"/>
<dbReference type="Proteomes" id="UP000011115">
    <property type="component" value="Unassembled WGS sequence"/>
</dbReference>
<dbReference type="InParanoid" id="M1BTT4"/>
<reference evidence="1" key="2">
    <citation type="submission" date="2015-06" db="UniProtKB">
        <authorList>
            <consortium name="EnsemblPlants"/>
        </authorList>
    </citation>
    <scope>IDENTIFICATION</scope>
    <source>
        <strain evidence="1">DM1-3 516 R44</strain>
    </source>
</reference>
<dbReference type="AlphaFoldDB" id="M1BTT4"/>
<dbReference type="Gramene" id="PGSC0003DMT400052666">
    <property type="protein sequence ID" value="PGSC0003DMT400052666"/>
    <property type="gene ID" value="PGSC0003DMG401020445"/>
</dbReference>
<evidence type="ECO:0000313" key="1">
    <source>
        <dbReference type="EnsemblPlants" id="PGSC0003DMT400052666"/>
    </source>
</evidence>
<reference evidence="2" key="1">
    <citation type="journal article" date="2011" name="Nature">
        <title>Genome sequence and analysis of the tuber crop potato.</title>
        <authorList>
            <consortium name="The Potato Genome Sequencing Consortium"/>
        </authorList>
    </citation>
    <scope>NUCLEOTIDE SEQUENCE [LARGE SCALE GENOMIC DNA]</scope>
    <source>
        <strain evidence="2">cv. DM1-3 516 R44</strain>
    </source>
</reference>
<dbReference type="PaxDb" id="4113-PGSC0003DMT400052666"/>
<accession>M1BTT4</accession>
<keyword evidence="2" id="KW-1185">Reference proteome</keyword>
<protein>
    <submittedName>
        <fullName evidence="1">Uncharacterized protein</fullName>
    </submittedName>
</protein>
<sequence>MKGKISGIKTLWWLMECATEISKEKCQKEIPILPLVVNQVTYYMSSTSRTKQKSSFNTVPLLGQGKTTHITDIRISSTGSHTLTEVLSQCKPKFTWQQNHC</sequence>